<keyword evidence="4" id="KW-0418">Kinase</keyword>
<dbReference type="CDD" id="cd14003">
    <property type="entry name" value="STKc_AMPK-like"/>
    <property type="match status" value="1"/>
</dbReference>
<sequence length="442" mass="50704">MSLGNFIGKVVGNYKIKSTIGEGAYSTVCLAEELPTSNQDQLKENSDLTDNDDDKKENLPKRRVACKIIPKTKIDEKKVTKRLDQEIKIHQLMHHPNVVQLIDVQTDDKYYYIFLELCPGGELFDIIKKQRKLPEMKAAIYIKQILIGLQYIHSLNVAHRDLKPENILIDQFGRVKICDFGLSKLLVSDNNNFTKTPCGSPCYASPECISGNPYDGKKNDIWSCGVILYSLVTGGIPWTKKTQSAMFQQIQAGEYKIPSYVSDLCANLIRRLMTVNVKRRISIKDALNHMFLRHVLVTSGKLDPKFVSLRKVDRFLGIDEEFEYHKIVAHLSLERSESDSKFEKSFLTVRKDIDENLNGPKLVRIDSRTSFNLYTIYNDSNDENSPKNYLKIIVNKNEKALPPIPRPVEPRKINYKKHKLLNKLGIPSLHPRRSENNPIHYT</sequence>
<dbReference type="InterPro" id="IPR008271">
    <property type="entry name" value="Ser/Thr_kinase_AS"/>
</dbReference>
<organism evidence="7 8">
    <name type="scientific">Tritrichomonas musculus</name>
    <dbReference type="NCBI Taxonomy" id="1915356"/>
    <lineage>
        <taxon>Eukaryota</taxon>
        <taxon>Metamonada</taxon>
        <taxon>Parabasalia</taxon>
        <taxon>Tritrichomonadida</taxon>
        <taxon>Tritrichomonadidae</taxon>
        <taxon>Tritrichomonas</taxon>
    </lineage>
</organism>
<reference evidence="7 8" key="1">
    <citation type="submission" date="2024-04" db="EMBL/GenBank/DDBJ databases">
        <title>Tritrichomonas musculus Genome.</title>
        <authorList>
            <person name="Alves-Ferreira E."/>
            <person name="Grigg M."/>
            <person name="Lorenzi H."/>
            <person name="Galac M."/>
        </authorList>
    </citation>
    <scope>NUCLEOTIDE SEQUENCE [LARGE SCALE GENOMIC DNA]</scope>
    <source>
        <strain evidence="7 8">EAF2021</strain>
    </source>
</reference>
<keyword evidence="3" id="KW-0547">Nucleotide-binding</keyword>
<proteinExistence type="predicted"/>
<dbReference type="PANTHER" id="PTHR24346:SF82">
    <property type="entry name" value="KP78A-RELATED"/>
    <property type="match status" value="1"/>
</dbReference>
<dbReference type="PROSITE" id="PS00108">
    <property type="entry name" value="PROTEIN_KINASE_ST"/>
    <property type="match status" value="1"/>
</dbReference>
<evidence type="ECO:0000256" key="3">
    <source>
        <dbReference type="ARBA" id="ARBA00022741"/>
    </source>
</evidence>
<dbReference type="PROSITE" id="PS50011">
    <property type="entry name" value="PROTEIN_KINASE_DOM"/>
    <property type="match status" value="1"/>
</dbReference>
<dbReference type="InterPro" id="IPR000719">
    <property type="entry name" value="Prot_kinase_dom"/>
</dbReference>
<evidence type="ECO:0000256" key="1">
    <source>
        <dbReference type="ARBA" id="ARBA00022527"/>
    </source>
</evidence>
<keyword evidence="1" id="KW-0723">Serine/threonine-protein kinase</keyword>
<evidence type="ECO:0000313" key="8">
    <source>
        <dbReference type="Proteomes" id="UP001470230"/>
    </source>
</evidence>
<evidence type="ECO:0000256" key="4">
    <source>
        <dbReference type="ARBA" id="ARBA00022777"/>
    </source>
</evidence>
<evidence type="ECO:0000256" key="2">
    <source>
        <dbReference type="ARBA" id="ARBA00022679"/>
    </source>
</evidence>
<keyword evidence="2" id="KW-0808">Transferase</keyword>
<evidence type="ECO:0000256" key="5">
    <source>
        <dbReference type="ARBA" id="ARBA00022840"/>
    </source>
</evidence>
<keyword evidence="8" id="KW-1185">Reference proteome</keyword>
<name>A0ABR2L4A8_9EUKA</name>
<dbReference type="PANTHER" id="PTHR24346">
    <property type="entry name" value="MAP/MICROTUBULE AFFINITY-REGULATING KINASE"/>
    <property type="match status" value="1"/>
</dbReference>
<feature type="domain" description="Protein kinase" evidence="6">
    <location>
        <begin position="14"/>
        <end position="292"/>
    </location>
</feature>
<evidence type="ECO:0000313" key="7">
    <source>
        <dbReference type="EMBL" id="KAK8898032.1"/>
    </source>
</evidence>
<dbReference type="Pfam" id="PF00069">
    <property type="entry name" value="Pkinase"/>
    <property type="match status" value="1"/>
</dbReference>
<dbReference type="SUPFAM" id="SSF56112">
    <property type="entry name" value="Protein kinase-like (PK-like)"/>
    <property type="match status" value="1"/>
</dbReference>
<dbReference type="EMBL" id="JAPFFF010000001">
    <property type="protein sequence ID" value="KAK8898032.1"/>
    <property type="molecule type" value="Genomic_DNA"/>
</dbReference>
<accession>A0ABR2L4A8</accession>
<dbReference type="SMART" id="SM00220">
    <property type="entry name" value="S_TKc"/>
    <property type="match status" value="1"/>
</dbReference>
<gene>
    <name evidence="7" type="ORF">M9Y10_000291</name>
</gene>
<dbReference type="Proteomes" id="UP001470230">
    <property type="component" value="Unassembled WGS sequence"/>
</dbReference>
<comment type="caution">
    <text evidence="7">The sequence shown here is derived from an EMBL/GenBank/DDBJ whole genome shotgun (WGS) entry which is preliminary data.</text>
</comment>
<dbReference type="InterPro" id="IPR011009">
    <property type="entry name" value="Kinase-like_dom_sf"/>
</dbReference>
<dbReference type="Gene3D" id="1.10.510.10">
    <property type="entry name" value="Transferase(Phosphotransferase) domain 1"/>
    <property type="match status" value="1"/>
</dbReference>
<evidence type="ECO:0000259" key="6">
    <source>
        <dbReference type="PROSITE" id="PS50011"/>
    </source>
</evidence>
<protein>
    <recommendedName>
        <fullName evidence="6">Protein kinase domain-containing protein</fullName>
    </recommendedName>
</protein>
<keyword evidence="5" id="KW-0067">ATP-binding</keyword>